<keyword evidence="3" id="KW-0285">Flavoprotein</keyword>
<accession>A0A9W9FJ38</accession>
<dbReference type="PRINTS" id="PR00420">
    <property type="entry name" value="RNGMNOXGNASE"/>
</dbReference>
<feature type="transmembrane region" description="Helical" evidence="9">
    <location>
        <begin position="452"/>
        <end position="473"/>
    </location>
</feature>
<keyword evidence="5" id="KW-0274">FAD</keyword>
<evidence type="ECO:0000256" key="7">
    <source>
        <dbReference type="ARBA" id="ARBA00023002"/>
    </source>
</evidence>
<dbReference type="InterPro" id="IPR002938">
    <property type="entry name" value="FAD-bd"/>
</dbReference>
<feature type="transmembrane region" description="Helical" evidence="9">
    <location>
        <begin position="687"/>
        <end position="708"/>
    </location>
</feature>
<evidence type="ECO:0000256" key="10">
    <source>
        <dbReference type="SAM" id="SignalP"/>
    </source>
</evidence>
<evidence type="ECO:0000313" key="13">
    <source>
        <dbReference type="Proteomes" id="UP001149165"/>
    </source>
</evidence>
<dbReference type="InterPro" id="IPR036188">
    <property type="entry name" value="FAD/NAD-bd_sf"/>
</dbReference>
<evidence type="ECO:0000256" key="3">
    <source>
        <dbReference type="ARBA" id="ARBA00022630"/>
    </source>
</evidence>
<sequence>MEKQGFRVIIVGGSVAGLTLAQCLTRHNIEYVVLEARDDIAPQEGASISIMPNASLALDQLGILDDILDEVEPLRDVYNWDESGKLLCKTDVPVEAERNHAYAGAFLTRQTLLQILYKHMGAQKDKVLTGKKVTSIEHHSSGVLARCADGSSFQGDIVVGADGVRSQVREQMWKHMDTLGMEKEVQVEREKMTCEYDCVFGIASPVPGMPAPDIYRTYGEGWGILVMVGKNDKVYFFFFTRLDRKYKSHEIPRYKKEDIHEHIAPFLNRPVTDKIQLSQVYNNAEVLAWLPLEEALYKHWCMDRFVCIGDSAHKMTPNAGVGANSAIESAVSLSNTIAAITQNSTSTQLETKEITQHLKAWETSRRIRLEPTWKMAASIPRLETLEKPYHKIMKRFLPLLISLGEPSRTESTIGAEIVNCLPPPSRSYNGLIPYKCHDELSAIIKEKPFHRLLWSLPLLGITGLAFTTMGAVIPKIIPQLIPVMNQGWNTGTDLLNLNDPIIPIKSIDNILRVLVTFFLPSTMGTDLASRAQVFTFLTDANGLYGIWLLESYRKAHSSMGVILPITMGILSQLRGMGLISPIYSILQYSSVSLHDLAKSNNRETEPKTTYTTLISSLTIQALPCLAMFLLPSSQDRKTSNAIWQFFPILVPALQIPVSILLNKFIKPQPKSAAPEIRSKNRARSIKAIRVAYGSFAAIAAVGFTYARFTAPTGSWGVSTFWPGWNATGSGEVSLYKGIAQFLQWDQILTMGTAFGWLALRFRELKKSGVDIRGWKGLLGLVGGTFAFGPGATFALAWGWKEELIHGLDVEVKREGK</sequence>
<dbReference type="AlphaFoldDB" id="A0A9W9FJ38"/>
<dbReference type="Proteomes" id="UP001149165">
    <property type="component" value="Unassembled WGS sequence"/>
</dbReference>
<keyword evidence="6 9" id="KW-1133">Transmembrane helix</keyword>
<keyword evidence="10" id="KW-0732">Signal</keyword>
<evidence type="ECO:0000256" key="8">
    <source>
        <dbReference type="ARBA" id="ARBA00023136"/>
    </source>
</evidence>
<dbReference type="EMBL" id="JAPQKH010000004">
    <property type="protein sequence ID" value="KAJ5101109.1"/>
    <property type="molecule type" value="Genomic_DNA"/>
</dbReference>
<feature type="chain" id="PRO_5040982879" evidence="10">
    <location>
        <begin position="22"/>
        <end position="816"/>
    </location>
</feature>
<keyword evidence="12" id="KW-0503">Monooxygenase</keyword>
<comment type="subcellular location">
    <subcellularLocation>
        <location evidence="1">Membrane</location>
    </subcellularLocation>
</comment>
<evidence type="ECO:0000313" key="12">
    <source>
        <dbReference type="EMBL" id="KAJ5101109.1"/>
    </source>
</evidence>
<feature type="transmembrane region" description="Helical" evidence="9">
    <location>
        <begin position="741"/>
        <end position="759"/>
    </location>
</feature>
<dbReference type="PANTHER" id="PTHR47356:SF2">
    <property type="entry name" value="FAD-BINDING DOMAIN-CONTAINING PROTEIN-RELATED"/>
    <property type="match status" value="1"/>
</dbReference>
<feature type="domain" description="FAD-binding" evidence="11">
    <location>
        <begin position="7"/>
        <end position="362"/>
    </location>
</feature>
<feature type="transmembrane region" description="Helical" evidence="9">
    <location>
        <begin position="608"/>
        <end position="630"/>
    </location>
</feature>
<dbReference type="GO" id="GO:0004497">
    <property type="term" value="F:monooxygenase activity"/>
    <property type="evidence" value="ECO:0007669"/>
    <property type="project" value="UniProtKB-KW"/>
</dbReference>
<keyword evidence="13" id="KW-1185">Reference proteome</keyword>
<gene>
    <name evidence="12" type="ORF">N7456_007161</name>
</gene>
<reference evidence="12" key="1">
    <citation type="submission" date="2022-11" db="EMBL/GenBank/DDBJ databases">
        <authorList>
            <person name="Petersen C."/>
        </authorList>
    </citation>
    <scope>NUCLEOTIDE SEQUENCE</scope>
    <source>
        <strain evidence="12">IBT 30069</strain>
    </source>
</reference>
<evidence type="ECO:0000256" key="4">
    <source>
        <dbReference type="ARBA" id="ARBA00022692"/>
    </source>
</evidence>
<dbReference type="GO" id="GO:0016020">
    <property type="term" value="C:membrane"/>
    <property type="evidence" value="ECO:0007669"/>
    <property type="project" value="UniProtKB-SubCell"/>
</dbReference>
<dbReference type="GO" id="GO:0071949">
    <property type="term" value="F:FAD binding"/>
    <property type="evidence" value="ECO:0007669"/>
    <property type="project" value="InterPro"/>
</dbReference>
<dbReference type="Gene3D" id="3.50.50.60">
    <property type="entry name" value="FAD/NAD(P)-binding domain"/>
    <property type="match status" value="1"/>
</dbReference>
<dbReference type="Pfam" id="PF01494">
    <property type="entry name" value="FAD_binding_3"/>
    <property type="match status" value="1"/>
</dbReference>
<keyword evidence="8 9" id="KW-0472">Membrane</keyword>
<dbReference type="InterPro" id="IPR050562">
    <property type="entry name" value="FAD_mOase_fung"/>
</dbReference>
<protein>
    <submittedName>
        <fullName evidence="12">Monooxygenase FAD-binding</fullName>
    </submittedName>
</protein>
<feature type="transmembrane region" description="Helical" evidence="9">
    <location>
        <begin position="780"/>
        <end position="799"/>
    </location>
</feature>
<keyword evidence="4 9" id="KW-0812">Transmembrane</keyword>
<dbReference type="PANTHER" id="PTHR47356">
    <property type="entry name" value="FAD-DEPENDENT MONOOXYGENASE ASQG-RELATED"/>
    <property type="match status" value="1"/>
</dbReference>
<name>A0A9W9FJ38_9EURO</name>
<keyword evidence="7" id="KW-0560">Oxidoreductase</keyword>
<evidence type="ECO:0000256" key="2">
    <source>
        <dbReference type="ARBA" id="ARBA00007992"/>
    </source>
</evidence>
<comment type="caution">
    <text evidence="12">The sequence shown here is derived from an EMBL/GenBank/DDBJ whole genome shotgun (WGS) entry which is preliminary data.</text>
</comment>
<feature type="signal peptide" evidence="10">
    <location>
        <begin position="1"/>
        <end position="21"/>
    </location>
</feature>
<comment type="similarity">
    <text evidence="2">Belongs to the paxM FAD-dependent monooxygenase family.</text>
</comment>
<feature type="transmembrane region" description="Helical" evidence="9">
    <location>
        <begin position="642"/>
        <end position="661"/>
    </location>
</feature>
<evidence type="ECO:0000259" key="11">
    <source>
        <dbReference type="Pfam" id="PF01494"/>
    </source>
</evidence>
<proteinExistence type="inferred from homology"/>
<organism evidence="12 13">
    <name type="scientific">Penicillium angulare</name>
    <dbReference type="NCBI Taxonomy" id="116970"/>
    <lineage>
        <taxon>Eukaryota</taxon>
        <taxon>Fungi</taxon>
        <taxon>Dikarya</taxon>
        <taxon>Ascomycota</taxon>
        <taxon>Pezizomycotina</taxon>
        <taxon>Eurotiomycetes</taxon>
        <taxon>Eurotiomycetidae</taxon>
        <taxon>Eurotiales</taxon>
        <taxon>Aspergillaceae</taxon>
        <taxon>Penicillium</taxon>
    </lineage>
</organism>
<dbReference type="OrthoDB" id="10029326at2759"/>
<evidence type="ECO:0000256" key="1">
    <source>
        <dbReference type="ARBA" id="ARBA00004370"/>
    </source>
</evidence>
<evidence type="ECO:0000256" key="5">
    <source>
        <dbReference type="ARBA" id="ARBA00022827"/>
    </source>
</evidence>
<evidence type="ECO:0000256" key="9">
    <source>
        <dbReference type="SAM" id="Phobius"/>
    </source>
</evidence>
<dbReference type="SUPFAM" id="SSF51905">
    <property type="entry name" value="FAD/NAD(P)-binding domain"/>
    <property type="match status" value="1"/>
</dbReference>
<reference evidence="12" key="2">
    <citation type="journal article" date="2023" name="IMA Fungus">
        <title>Comparative genomic study of the Penicillium genus elucidates a diverse pangenome and 15 lateral gene transfer events.</title>
        <authorList>
            <person name="Petersen C."/>
            <person name="Sorensen T."/>
            <person name="Nielsen M.R."/>
            <person name="Sondergaard T.E."/>
            <person name="Sorensen J.L."/>
            <person name="Fitzpatrick D.A."/>
            <person name="Frisvad J.C."/>
            <person name="Nielsen K.L."/>
        </authorList>
    </citation>
    <scope>NUCLEOTIDE SEQUENCE</scope>
    <source>
        <strain evidence="12">IBT 30069</strain>
    </source>
</reference>
<evidence type="ECO:0000256" key="6">
    <source>
        <dbReference type="ARBA" id="ARBA00022989"/>
    </source>
</evidence>